<evidence type="ECO:0000259" key="1">
    <source>
        <dbReference type="PROSITE" id="PS50879"/>
    </source>
</evidence>
<proteinExistence type="predicted"/>
<organism evidence="2 3">
    <name type="scientific">Streptohalobacillus salinus</name>
    <dbReference type="NCBI Taxonomy" id="621096"/>
    <lineage>
        <taxon>Bacteria</taxon>
        <taxon>Bacillati</taxon>
        <taxon>Bacillota</taxon>
        <taxon>Bacilli</taxon>
        <taxon>Bacillales</taxon>
        <taxon>Bacillaceae</taxon>
        <taxon>Streptohalobacillus</taxon>
    </lineage>
</organism>
<dbReference type="PANTHER" id="PTHR46387:SF2">
    <property type="entry name" value="RIBONUCLEASE HI"/>
    <property type="match status" value="1"/>
</dbReference>
<dbReference type="PROSITE" id="PS50879">
    <property type="entry name" value="RNASE_H_1"/>
    <property type="match status" value="1"/>
</dbReference>
<dbReference type="InterPro" id="IPR002156">
    <property type="entry name" value="RNaseH_domain"/>
</dbReference>
<dbReference type="CDD" id="cd09279">
    <property type="entry name" value="RNase_HI_like"/>
    <property type="match status" value="1"/>
</dbReference>
<dbReference type="GO" id="GO:0003676">
    <property type="term" value="F:nucleic acid binding"/>
    <property type="evidence" value="ECO:0007669"/>
    <property type="project" value="InterPro"/>
</dbReference>
<dbReference type="InterPro" id="IPR012337">
    <property type="entry name" value="RNaseH-like_sf"/>
</dbReference>
<dbReference type="RefSeq" id="WP_110250261.1">
    <property type="nucleotide sequence ID" value="NZ_QJJR01000001.1"/>
</dbReference>
<dbReference type="InterPro" id="IPR036397">
    <property type="entry name" value="RNaseH_sf"/>
</dbReference>
<dbReference type="PANTHER" id="PTHR46387">
    <property type="entry name" value="POLYNUCLEOTIDYL TRANSFERASE, RIBONUCLEASE H-LIKE SUPERFAMILY PROTEIN"/>
    <property type="match status" value="1"/>
</dbReference>
<comment type="caution">
    <text evidence="2">The sequence shown here is derived from an EMBL/GenBank/DDBJ whole genome shotgun (WGS) entry which is preliminary data.</text>
</comment>
<dbReference type="Proteomes" id="UP000247922">
    <property type="component" value="Unassembled WGS sequence"/>
</dbReference>
<feature type="domain" description="RNase H type-1" evidence="1">
    <location>
        <begin position="69"/>
        <end position="206"/>
    </location>
</feature>
<dbReference type="EMBL" id="QJJR01000001">
    <property type="protein sequence ID" value="PXW93168.1"/>
    <property type="molecule type" value="Genomic_DNA"/>
</dbReference>
<dbReference type="SUPFAM" id="SSF53098">
    <property type="entry name" value="Ribonuclease H-like"/>
    <property type="match status" value="1"/>
</dbReference>
<keyword evidence="3" id="KW-1185">Reference proteome</keyword>
<name>A0A2V3WKG9_9BACI</name>
<reference evidence="2 3" key="1">
    <citation type="submission" date="2018-05" db="EMBL/GenBank/DDBJ databases">
        <title>Genomic Encyclopedia of Type Strains, Phase IV (KMG-IV): sequencing the most valuable type-strain genomes for metagenomic binning, comparative biology and taxonomic classification.</title>
        <authorList>
            <person name="Goeker M."/>
        </authorList>
    </citation>
    <scope>NUCLEOTIDE SEQUENCE [LARGE SCALE GENOMIC DNA]</scope>
    <source>
        <strain evidence="2 3">DSM 22440</strain>
    </source>
</reference>
<dbReference type="Gene3D" id="3.30.420.10">
    <property type="entry name" value="Ribonuclease H-like superfamily/Ribonuclease H"/>
    <property type="match status" value="1"/>
</dbReference>
<dbReference type="AlphaFoldDB" id="A0A2V3WKG9"/>
<sequence length="221" mass="25421">MQVRIHYALVVKKRRLSFRSDILEAQSALSFLEVLESNKKIEDLMIEDDTGDHYTPKLFRKRLAKVAEEISQLSLYFDANWQDAKQTAGLGVVIYYYKSEKSYRIRKNLMTNLPSSNNEAEYFALFHGLEQLKALDLNPQTIDIYGDSLVVINQLKGEWPVLDEGLNKWADDIEHLLADLKITPTYHAIKREKNKEADRLATTALTGVDVFSTINREAKPK</sequence>
<protein>
    <submittedName>
        <fullName evidence="2">Ribonuclease HI</fullName>
    </submittedName>
</protein>
<evidence type="ECO:0000313" key="2">
    <source>
        <dbReference type="EMBL" id="PXW93168.1"/>
    </source>
</evidence>
<evidence type="ECO:0000313" key="3">
    <source>
        <dbReference type="Proteomes" id="UP000247922"/>
    </source>
</evidence>
<dbReference type="GO" id="GO:0004523">
    <property type="term" value="F:RNA-DNA hybrid ribonuclease activity"/>
    <property type="evidence" value="ECO:0007669"/>
    <property type="project" value="InterPro"/>
</dbReference>
<dbReference type="NCBIfam" id="NF005822">
    <property type="entry name" value="PRK07708.1"/>
    <property type="match status" value="1"/>
</dbReference>
<dbReference type="Pfam" id="PF13456">
    <property type="entry name" value="RVT_3"/>
    <property type="match status" value="1"/>
</dbReference>
<gene>
    <name evidence="2" type="ORF">DES38_101254</name>
</gene>
<accession>A0A2V3WKG9</accession>